<dbReference type="AlphaFoldDB" id="A0A316EDY4"/>
<dbReference type="InterPro" id="IPR030890">
    <property type="entry name" value="LP_HExxH_w_TonB"/>
</dbReference>
<dbReference type="GO" id="GO:0016787">
    <property type="term" value="F:hydrolase activity"/>
    <property type="evidence" value="ECO:0007669"/>
    <property type="project" value="UniProtKB-KW"/>
</dbReference>
<keyword evidence="2" id="KW-0378">Hydrolase</keyword>
<feature type="signal peptide" evidence="1">
    <location>
        <begin position="1"/>
        <end position="20"/>
    </location>
</feature>
<gene>
    <name evidence="2" type="ORF">LV89_01249</name>
</gene>
<keyword evidence="2" id="KW-0449">Lipoprotein</keyword>
<comment type="caution">
    <text evidence="2">The sequence shown here is derived from an EMBL/GenBank/DDBJ whole genome shotgun (WGS) entry which is preliminary data.</text>
</comment>
<dbReference type="RefSeq" id="WP_109742010.1">
    <property type="nucleotide sequence ID" value="NZ_QGGO01000005.1"/>
</dbReference>
<accession>A0A316EDY4</accession>
<keyword evidence="3" id="KW-1185">Reference proteome</keyword>
<dbReference type="SUPFAM" id="SSF55486">
    <property type="entry name" value="Metalloproteases ('zincins'), catalytic domain"/>
    <property type="match status" value="1"/>
</dbReference>
<dbReference type="PROSITE" id="PS51257">
    <property type="entry name" value="PROKAR_LIPOPROTEIN"/>
    <property type="match status" value="1"/>
</dbReference>
<keyword evidence="1" id="KW-0732">Signal</keyword>
<dbReference type="OrthoDB" id="1113652at2"/>
<proteinExistence type="predicted"/>
<dbReference type="EMBL" id="QGGO01000005">
    <property type="protein sequence ID" value="PWK27842.1"/>
    <property type="molecule type" value="Genomic_DNA"/>
</dbReference>
<dbReference type="Proteomes" id="UP000245489">
    <property type="component" value="Unassembled WGS sequence"/>
</dbReference>
<protein>
    <submittedName>
        <fullName evidence="2">Substrate import-associated zinc metallohydrolase lipoprotein</fullName>
    </submittedName>
</protein>
<evidence type="ECO:0000256" key="1">
    <source>
        <dbReference type="SAM" id="SignalP"/>
    </source>
</evidence>
<dbReference type="Pfam" id="PF15890">
    <property type="entry name" value="Peptidase_Mx1"/>
    <property type="match status" value="1"/>
</dbReference>
<evidence type="ECO:0000313" key="2">
    <source>
        <dbReference type="EMBL" id="PWK27842.1"/>
    </source>
</evidence>
<reference evidence="2 3" key="1">
    <citation type="submission" date="2018-05" db="EMBL/GenBank/DDBJ databases">
        <title>Genomic Encyclopedia of Archaeal and Bacterial Type Strains, Phase II (KMG-II): from individual species to whole genera.</title>
        <authorList>
            <person name="Goeker M."/>
        </authorList>
    </citation>
    <scope>NUCLEOTIDE SEQUENCE [LARGE SCALE GENOMIC DNA]</scope>
    <source>
        <strain evidence="2 3">DSM 22214</strain>
    </source>
</reference>
<feature type="chain" id="PRO_5016382466" evidence="1">
    <location>
        <begin position="21"/>
        <end position="286"/>
    </location>
</feature>
<name>A0A316EDY4_9BACT</name>
<dbReference type="NCBIfam" id="TIGR04549">
    <property type="entry name" value="LP_HExxH_w_tonB"/>
    <property type="match status" value="1"/>
</dbReference>
<dbReference type="Gene3D" id="3.40.390.70">
    <property type="match status" value="1"/>
</dbReference>
<sequence>MKKTFINISLFALIMSILCACNSTVEDLSPKVDGLGGDVYTKQPLDNWIEQTFTKPYNIEVKYRWDPYEVPLDKTLVPPLVAKVQPTMEAVKAIWIDPYEQEAGSDFIKKFCPKQYVLVGSANWNTNGTIVLGTAEGGRKVVLYVINDFDKKNVEGVKQMLHTIHHEFGHILHQNILYPLSFKQITPGSYTSNWYNVSDSEALAAGYITPYSMNGPDEDFVEILSTMLVEGKTGFDALVNSSTTTAGKAAIRQKEQIVVDYLKKSYNIDFKSLQTRTQTAIINFTK</sequence>
<organism evidence="2 3">
    <name type="scientific">Arcicella aurantiaca</name>
    <dbReference type="NCBI Taxonomy" id="591202"/>
    <lineage>
        <taxon>Bacteria</taxon>
        <taxon>Pseudomonadati</taxon>
        <taxon>Bacteroidota</taxon>
        <taxon>Cytophagia</taxon>
        <taxon>Cytophagales</taxon>
        <taxon>Flectobacillaceae</taxon>
        <taxon>Arcicella</taxon>
    </lineage>
</organism>
<evidence type="ECO:0000313" key="3">
    <source>
        <dbReference type="Proteomes" id="UP000245489"/>
    </source>
</evidence>